<dbReference type="PANTHER" id="PTHR41251">
    <property type="entry name" value="NON-HOMOLOGOUS END JOINING PROTEIN KU"/>
    <property type="match status" value="1"/>
</dbReference>
<dbReference type="AlphaFoldDB" id="A0A9X0U4H9"/>
<evidence type="ECO:0000259" key="4">
    <source>
        <dbReference type="SMART" id="SM00559"/>
    </source>
</evidence>
<accession>A0A9X0U4H9</accession>
<protein>
    <recommendedName>
        <fullName evidence="2">Non-homologous end joining protein Ku</fullName>
    </recommendedName>
</protein>
<comment type="similarity">
    <text evidence="2">Belongs to the prokaryotic Ku family.</text>
</comment>
<evidence type="ECO:0000313" key="6">
    <source>
        <dbReference type="Proteomes" id="UP000535182"/>
    </source>
</evidence>
<dbReference type="Gene3D" id="2.40.290.10">
    <property type="match status" value="1"/>
</dbReference>
<dbReference type="SMART" id="SM00559">
    <property type="entry name" value="Ku78"/>
    <property type="match status" value="1"/>
</dbReference>
<evidence type="ECO:0000256" key="2">
    <source>
        <dbReference type="HAMAP-Rule" id="MF_01875"/>
    </source>
</evidence>
<dbReference type="GO" id="GO:0006310">
    <property type="term" value="P:DNA recombination"/>
    <property type="evidence" value="ECO:0007669"/>
    <property type="project" value="UniProtKB-KW"/>
</dbReference>
<comment type="function">
    <text evidence="2">With LigD forms a non-homologous end joining (NHEJ) DNA repair enzyme, which repairs dsDNA breaks with reduced fidelity. Binds linear dsDNA with 5'- and 3'- overhangs but not closed circular dsDNA nor ssDNA. Recruits and stimulates the ligase activity of LigD.</text>
</comment>
<dbReference type="Proteomes" id="UP000535182">
    <property type="component" value="Unassembled WGS sequence"/>
</dbReference>
<sequence>MPRPYWSGRIQVSLVSFGVQLFTATESKSAISFHQISRSTGERVRHQKVLESSVEKYSDGPAVPVEKDEIVKGYEYQKGQYVIIEPSELENLKVPSKHAIEVTQFVETHELLPEYIEKPYFVVPEKDSVEAFTVIRKALQKTGRVAIGKVSFSGRENIVAVRAAGEGETGGMMAYTLRSANELRSSQEYFRDIKPAEVNEESLELAESLIAKRSSKLDLSKFEDGYEVAVKELVDAKLKHLPIPKDEGSQPSRGNVVNLMDALRKSIGGDEAQVGKATKKPAASVKPDTKKGIGLVKTPTKPASKRKTA</sequence>
<dbReference type="InterPro" id="IPR009187">
    <property type="entry name" value="Prok_Ku"/>
</dbReference>
<dbReference type="GO" id="GO:0006303">
    <property type="term" value="P:double-strand break repair via nonhomologous end joining"/>
    <property type="evidence" value="ECO:0007669"/>
    <property type="project" value="UniProtKB-UniRule"/>
</dbReference>
<organism evidence="5 6">
    <name type="scientific">Tunturiibacter gelidiferens</name>
    <dbReference type="NCBI Taxonomy" id="3069689"/>
    <lineage>
        <taxon>Bacteria</taxon>
        <taxon>Pseudomonadati</taxon>
        <taxon>Acidobacteriota</taxon>
        <taxon>Terriglobia</taxon>
        <taxon>Terriglobales</taxon>
        <taxon>Acidobacteriaceae</taxon>
        <taxon>Tunturiibacter</taxon>
    </lineage>
</organism>
<dbReference type="HAMAP" id="MF_01875">
    <property type="entry name" value="Prokaryotic_Ku"/>
    <property type="match status" value="1"/>
</dbReference>
<comment type="caution">
    <text evidence="5">The sequence shown here is derived from an EMBL/GenBank/DDBJ whole genome shotgun (WGS) entry which is preliminary data.</text>
</comment>
<evidence type="ECO:0000256" key="3">
    <source>
        <dbReference type="SAM" id="MobiDB-lite"/>
    </source>
</evidence>
<feature type="domain" description="Ku" evidence="4">
    <location>
        <begin position="62"/>
        <end position="194"/>
    </location>
</feature>
<comment type="subunit">
    <text evidence="2">Homodimer. Interacts with LigD.</text>
</comment>
<proteinExistence type="inferred from homology"/>
<gene>
    <name evidence="2" type="primary">ku</name>
    <name evidence="5" type="ORF">HDF14_001483</name>
</gene>
<keyword evidence="2" id="KW-0227">DNA damage</keyword>
<dbReference type="GO" id="GO:0003690">
    <property type="term" value="F:double-stranded DNA binding"/>
    <property type="evidence" value="ECO:0007669"/>
    <property type="project" value="UniProtKB-UniRule"/>
</dbReference>
<keyword evidence="1 2" id="KW-0238">DNA-binding</keyword>
<dbReference type="PANTHER" id="PTHR41251:SF1">
    <property type="entry name" value="NON-HOMOLOGOUS END JOINING PROTEIN KU"/>
    <property type="match status" value="1"/>
</dbReference>
<dbReference type="Pfam" id="PF02735">
    <property type="entry name" value="Ku"/>
    <property type="match status" value="1"/>
</dbReference>
<evidence type="ECO:0000256" key="1">
    <source>
        <dbReference type="ARBA" id="ARBA00023125"/>
    </source>
</evidence>
<name>A0A9X0U4H9_9BACT</name>
<dbReference type="NCBIfam" id="TIGR02772">
    <property type="entry name" value="Ku_bact"/>
    <property type="match status" value="1"/>
</dbReference>
<dbReference type="InterPro" id="IPR016194">
    <property type="entry name" value="SPOC-like_C_dom_sf"/>
</dbReference>
<dbReference type="InterPro" id="IPR006164">
    <property type="entry name" value="DNA_bd_Ku70/Ku80"/>
</dbReference>
<evidence type="ECO:0000313" key="5">
    <source>
        <dbReference type="EMBL" id="MBB5327877.1"/>
    </source>
</evidence>
<dbReference type="RefSeq" id="WP_183974951.1">
    <property type="nucleotide sequence ID" value="NZ_JACHEB010000003.1"/>
</dbReference>
<dbReference type="EMBL" id="JACHEB010000003">
    <property type="protein sequence ID" value="MBB5327877.1"/>
    <property type="molecule type" value="Genomic_DNA"/>
</dbReference>
<reference evidence="5 6" key="1">
    <citation type="submission" date="2020-08" db="EMBL/GenBank/DDBJ databases">
        <title>Genomic Encyclopedia of Type Strains, Phase IV (KMG-V): Genome sequencing to study the core and pangenomes of soil and plant-associated prokaryotes.</title>
        <authorList>
            <person name="Whitman W."/>
        </authorList>
    </citation>
    <scope>NUCLEOTIDE SEQUENCE [LARGE SCALE GENOMIC DNA]</scope>
    <source>
        <strain evidence="5 6">X5P2</strain>
    </source>
</reference>
<keyword evidence="6" id="KW-1185">Reference proteome</keyword>
<dbReference type="PIRSF" id="PIRSF006493">
    <property type="entry name" value="Prok_Ku"/>
    <property type="match status" value="1"/>
</dbReference>
<dbReference type="SUPFAM" id="SSF100939">
    <property type="entry name" value="SPOC domain-like"/>
    <property type="match status" value="1"/>
</dbReference>
<keyword evidence="2" id="KW-0233">DNA recombination</keyword>
<feature type="region of interest" description="Disordered" evidence="3">
    <location>
        <begin position="268"/>
        <end position="309"/>
    </location>
</feature>
<keyword evidence="2" id="KW-0234">DNA repair</keyword>